<sequence>MSKKEELVLQNRLKVARAEKNLTQEELAKLVGASRQTISAIEKGQFNPSAKLALIICIALDKKFEELFYFD</sequence>
<proteinExistence type="predicted"/>
<organism evidence="3 4">
    <name type="scientific">Facklamia miroungae</name>
    <dbReference type="NCBI Taxonomy" id="120956"/>
    <lineage>
        <taxon>Bacteria</taxon>
        <taxon>Bacillati</taxon>
        <taxon>Bacillota</taxon>
        <taxon>Bacilli</taxon>
        <taxon>Lactobacillales</taxon>
        <taxon>Aerococcaceae</taxon>
        <taxon>Facklamia</taxon>
    </lineage>
</organism>
<dbReference type="AlphaFoldDB" id="A0A1G7NY22"/>
<dbReference type="EMBL" id="FNCK01000001">
    <property type="protein sequence ID" value="SDF78259.1"/>
    <property type="molecule type" value="Genomic_DNA"/>
</dbReference>
<dbReference type="InterPro" id="IPR001387">
    <property type="entry name" value="Cro/C1-type_HTH"/>
</dbReference>
<keyword evidence="1" id="KW-0238">DNA-binding</keyword>
<dbReference type="OrthoDB" id="6386941at2"/>
<evidence type="ECO:0000256" key="1">
    <source>
        <dbReference type="ARBA" id="ARBA00023125"/>
    </source>
</evidence>
<dbReference type="RefSeq" id="WP_090288739.1">
    <property type="nucleotide sequence ID" value="NZ_FNCK01000001.1"/>
</dbReference>
<dbReference type="PROSITE" id="PS50943">
    <property type="entry name" value="HTH_CROC1"/>
    <property type="match status" value="1"/>
</dbReference>
<keyword evidence="4" id="KW-1185">Reference proteome</keyword>
<accession>A0A1G7NY22</accession>
<dbReference type="Proteomes" id="UP000199708">
    <property type="component" value="Unassembled WGS sequence"/>
</dbReference>
<dbReference type="SUPFAM" id="SSF47413">
    <property type="entry name" value="lambda repressor-like DNA-binding domains"/>
    <property type="match status" value="1"/>
</dbReference>
<dbReference type="STRING" id="120956.SAMN05421791_10128"/>
<evidence type="ECO:0000313" key="3">
    <source>
        <dbReference type="EMBL" id="SDF78259.1"/>
    </source>
</evidence>
<dbReference type="GO" id="GO:0003677">
    <property type="term" value="F:DNA binding"/>
    <property type="evidence" value="ECO:0007669"/>
    <property type="project" value="UniProtKB-KW"/>
</dbReference>
<dbReference type="CDD" id="cd00093">
    <property type="entry name" value="HTH_XRE"/>
    <property type="match status" value="1"/>
</dbReference>
<dbReference type="InterPro" id="IPR010982">
    <property type="entry name" value="Lambda_DNA-bd_dom_sf"/>
</dbReference>
<evidence type="ECO:0000259" key="2">
    <source>
        <dbReference type="PROSITE" id="PS50943"/>
    </source>
</evidence>
<dbReference type="Pfam" id="PF01381">
    <property type="entry name" value="HTH_3"/>
    <property type="match status" value="1"/>
</dbReference>
<protein>
    <submittedName>
        <fullName evidence="3">Putative transcriptional regulator</fullName>
    </submittedName>
</protein>
<dbReference type="Gene3D" id="1.10.260.40">
    <property type="entry name" value="lambda repressor-like DNA-binding domains"/>
    <property type="match status" value="1"/>
</dbReference>
<dbReference type="PANTHER" id="PTHR46558">
    <property type="entry name" value="TRACRIPTIONAL REGULATORY PROTEIN-RELATED-RELATED"/>
    <property type="match status" value="1"/>
</dbReference>
<dbReference type="SMART" id="SM00530">
    <property type="entry name" value="HTH_XRE"/>
    <property type="match status" value="1"/>
</dbReference>
<reference evidence="3 4" key="1">
    <citation type="submission" date="2016-10" db="EMBL/GenBank/DDBJ databases">
        <authorList>
            <person name="de Groot N.N."/>
        </authorList>
    </citation>
    <scope>NUCLEOTIDE SEQUENCE [LARGE SCALE GENOMIC DNA]</scope>
    <source>
        <strain evidence="3 4">ATCC BAA-466</strain>
    </source>
</reference>
<feature type="domain" description="HTH cro/C1-type" evidence="2">
    <location>
        <begin position="13"/>
        <end position="67"/>
    </location>
</feature>
<evidence type="ECO:0000313" key="4">
    <source>
        <dbReference type="Proteomes" id="UP000199708"/>
    </source>
</evidence>
<gene>
    <name evidence="3" type="ORF">SAMN05421791_10128</name>
</gene>
<name>A0A1G7NY22_9LACT</name>
<dbReference type="PANTHER" id="PTHR46558:SF3">
    <property type="entry name" value="TRANSCRIPTIONAL REGULATOR"/>
    <property type="match status" value="1"/>
</dbReference>